<name>A0AAD7MYN6_9AGAR</name>
<dbReference type="AlphaFoldDB" id="A0AAD7MYN6"/>
<dbReference type="Gene3D" id="3.40.50.720">
    <property type="entry name" value="NAD(P)-binding Rossmann-like Domain"/>
    <property type="match status" value="2"/>
</dbReference>
<keyword evidence="1" id="KW-0560">Oxidoreductase</keyword>
<dbReference type="InterPro" id="IPR002347">
    <property type="entry name" value="SDR_fam"/>
</dbReference>
<dbReference type="PANTHER" id="PTHR43157">
    <property type="entry name" value="PHOSPHATIDYLINOSITOL-GLYCAN BIOSYNTHESIS CLASS F PROTEIN-RELATED"/>
    <property type="match status" value="1"/>
</dbReference>
<dbReference type="InterPro" id="IPR036291">
    <property type="entry name" value="NAD(P)-bd_dom_sf"/>
</dbReference>
<proteinExistence type="predicted"/>
<reference evidence="2" key="1">
    <citation type="submission" date="2023-03" db="EMBL/GenBank/DDBJ databases">
        <title>Massive genome expansion in bonnet fungi (Mycena s.s.) driven by repeated elements and novel gene families across ecological guilds.</title>
        <authorList>
            <consortium name="Lawrence Berkeley National Laboratory"/>
            <person name="Harder C.B."/>
            <person name="Miyauchi S."/>
            <person name="Viragh M."/>
            <person name="Kuo A."/>
            <person name="Thoen E."/>
            <person name="Andreopoulos B."/>
            <person name="Lu D."/>
            <person name="Skrede I."/>
            <person name="Drula E."/>
            <person name="Henrissat B."/>
            <person name="Morin E."/>
            <person name="Kohler A."/>
            <person name="Barry K."/>
            <person name="LaButti K."/>
            <person name="Morin E."/>
            <person name="Salamov A."/>
            <person name="Lipzen A."/>
            <person name="Mereny Z."/>
            <person name="Hegedus B."/>
            <person name="Baldrian P."/>
            <person name="Stursova M."/>
            <person name="Weitz H."/>
            <person name="Taylor A."/>
            <person name="Grigoriev I.V."/>
            <person name="Nagy L.G."/>
            <person name="Martin F."/>
            <person name="Kauserud H."/>
        </authorList>
    </citation>
    <scope>NUCLEOTIDE SEQUENCE</scope>
    <source>
        <strain evidence="2">CBHHK188m</strain>
    </source>
</reference>
<gene>
    <name evidence="2" type="ORF">DFH07DRAFT_870597</name>
</gene>
<evidence type="ECO:0000313" key="2">
    <source>
        <dbReference type="EMBL" id="KAJ7737827.1"/>
    </source>
</evidence>
<accession>A0AAD7MYN6</accession>
<evidence type="ECO:0000313" key="3">
    <source>
        <dbReference type="Proteomes" id="UP001215280"/>
    </source>
</evidence>
<evidence type="ECO:0000256" key="1">
    <source>
        <dbReference type="ARBA" id="ARBA00023002"/>
    </source>
</evidence>
<comment type="caution">
    <text evidence="2">The sequence shown here is derived from an EMBL/GenBank/DDBJ whole genome shotgun (WGS) entry which is preliminary data.</text>
</comment>
<dbReference type="GO" id="GO:0016491">
    <property type="term" value="F:oxidoreductase activity"/>
    <property type="evidence" value="ECO:0007669"/>
    <property type="project" value="UniProtKB-KW"/>
</dbReference>
<keyword evidence="3" id="KW-1185">Reference proteome</keyword>
<dbReference type="PANTHER" id="PTHR43157:SF31">
    <property type="entry name" value="PHOSPHATIDYLINOSITOL-GLYCAN BIOSYNTHESIS CLASS F PROTEIN"/>
    <property type="match status" value="1"/>
</dbReference>
<dbReference type="EMBL" id="JARJLG010000141">
    <property type="protein sequence ID" value="KAJ7737827.1"/>
    <property type="molecule type" value="Genomic_DNA"/>
</dbReference>
<protein>
    <submittedName>
        <fullName evidence="2">NAD(P)-binding protein</fullName>
    </submittedName>
</protein>
<sequence>MTDKGNRLANLSLPLSIDTFIDPNLNGRSYDAHILGARVIFVTGGNTGIEYETVKQLLLKNAKVYLAARSGNKASAAIERLKEETHKTAIFVQLDLADLASLPALAKSCEETKVSARVINTSSIGHQMLAPGQGIEFVSLEGGPERDAQLYGQSKMGNVLVSKYLAETYSDVLVSCSLHPGSIQTELGRMGAYTQLWGATVATAAQINGQYLVPWCKIGQADKRATNTELQEEVITYLK</sequence>
<dbReference type="Proteomes" id="UP001215280">
    <property type="component" value="Unassembled WGS sequence"/>
</dbReference>
<organism evidence="2 3">
    <name type="scientific">Mycena maculata</name>
    <dbReference type="NCBI Taxonomy" id="230809"/>
    <lineage>
        <taxon>Eukaryota</taxon>
        <taxon>Fungi</taxon>
        <taxon>Dikarya</taxon>
        <taxon>Basidiomycota</taxon>
        <taxon>Agaricomycotina</taxon>
        <taxon>Agaricomycetes</taxon>
        <taxon>Agaricomycetidae</taxon>
        <taxon>Agaricales</taxon>
        <taxon>Marasmiineae</taxon>
        <taxon>Mycenaceae</taxon>
        <taxon>Mycena</taxon>
    </lineage>
</organism>
<dbReference type="SUPFAM" id="SSF51735">
    <property type="entry name" value="NAD(P)-binding Rossmann-fold domains"/>
    <property type="match status" value="1"/>
</dbReference>
<dbReference type="Pfam" id="PF00106">
    <property type="entry name" value="adh_short"/>
    <property type="match status" value="1"/>
</dbReference>